<gene>
    <name evidence="1" type="ORF">FQA47_015979</name>
</gene>
<sequence>MFLSGAITFDSLSLLSTDVDGCVYKDVPGPAWDPWAHPPTTCSSVWGGDTSCDGLRANQESRHVETPSLAAADHTLHLTAVITSRRNCISPPVLLVGVCRPVALSGAAGAAAASPLPAAAEGVRITNTPVPQICPEVSTLTYGKYWRSGPCEEAATCHA</sequence>
<proteinExistence type="predicted"/>
<name>A0A834L0N1_ORYME</name>
<evidence type="ECO:0000313" key="1">
    <source>
        <dbReference type="EMBL" id="KAF6737247.1"/>
    </source>
</evidence>
<accession>A0A834L0N1</accession>
<comment type="caution">
    <text evidence="1">The sequence shown here is derived from an EMBL/GenBank/DDBJ whole genome shotgun (WGS) entry which is preliminary data.</text>
</comment>
<dbReference type="AlphaFoldDB" id="A0A834L0N1"/>
<organism evidence="1 2">
    <name type="scientific">Oryzias melastigma</name>
    <name type="common">Marine medaka</name>
    <dbReference type="NCBI Taxonomy" id="30732"/>
    <lineage>
        <taxon>Eukaryota</taxon>
        <taxon>Metazoa</taxon>
        <taxon>Chordata</taxon>
        <taxon>Craniata</taxon>
        <taxon>Vertebrata</taxon>
        <taxon>Euteleostomi</taxon>
        <taxon>Actinopterygii</taxon>
        <taxon>Neopterygii</taxon>
        <taxon>Teleostei</taxon>
        <taxon>Neoteleostei</taxon>
        <taxon>Acanthomorphata</taxon>
        <taxon>Ovalentaria</taxon>
        <taxon>Atherinomorphae</taxon>
        <taxon>Beloniformes</taxon>
        <taxon>Adrianichthyidae</taxon>
        <taxon>Oryziinae</taxon>
        <taxon>Oryzias</taxon>
    </lineage>
</organism>
<protein>
    <submittedName>
        <fullName evidence="1">Uncharacterized protein</fullName>
    </submittedName>
</protein>
<reference evidence="1" key="1">
    <citation type="journal article" name="BMC Genomics">
        <title>Long-read sequencing and de novo genome assembly of marine medaka (Oryzias melastigma).</title>
        <authorList>
            <person name="Liang P."/>
            <person name="Saqib H.S.A."/>
            <person name="Ni X."/>
            <person name="Shen Y."/>
        </authorList>
    </citation>
    <scope>NUCLEOTIDE SEQUENCE</scope>
    <source>
        <strain evidence="1">Bigg-433</strain>
    </source>
</reference>
<evidence type="ECO:0000313" key="2">
    <source>
        <dbReference type="Proteomes" id="UP000646548"/>
    </source>
</evidence>
<dbReference type="Proteomes" id="UP000646548">
    <property type="component" value="Unassembled WGS sequence"/>
</dbReference>
<dbReference type="EMBL" id="WKFB01000067">
    <property type="protein sequence ID" value="KAF6737247.1"/>
    <property type="molecule type" value="Genomic_DNA"/>
</dbReference>